<evidence type="ECO:0000313" key="3">
    <source>
        <dbReference type="Proteomes" id="UP000009172"/>
    </source>
</evidence>
<feature type="signal peptide" evidence="1">
    <location>
        <begin position="1"/>
        <end position="27"/>
    </location>
</feature>
<dbReference type="HOGENOM" id="CLU_2016880_0_0_1"/>
<feature type="chain" id="PRO_5003289505" evidence="1">
    <location>
        <begin position="28"/>
        <end position="123"/>
    </location>
</feature>
<dbReference type="EMBL" id="GG698484">
    <property type="protein sequence ID" value="EGD94710.1"/>
    <property type="molecule type" value="Genomic_DNA"/>
</dbReference>
<accession>F2RTR1</accession>
<sequence>MESLNMHHMAVVKCLTILCTTLIPVYSYSSACVATCVEQQETQLLDLISQSVNFPPKWPEKTDCEEEARRSRNPVVALGSTRLDWQFDLEYSRIYSWVCDMLRPSHRIRVVSDITNFDLSYNT</sequence>
<evidence type="ECO:0000256" key="1">
    <source>
        <dbReference type="SAM" id="SignalP"/>
    </source>
</evidence>
<protein>
    <submittedName>
        <fullName evidence="2">Uncharacterized protein</fullName>
    </submittedName>
</protein>
<keyword evidence="3" id="KW-1185">Reference proteome</keyword>
<dbReference type="Proteomes" id="UP000009172">
    <property type="component" value="Unassembled WGS sequence"/>
</dbReference>
<reference evidence="3" key="1">
    <citation type="journal article" date="2012" name="MBio">
        <title>Comparative genome analysis of Trichophyton rubrum and related dermatophytes reveals candidate genes involved in infection.</title>
        <authorList>
            <person name="Martinez D.A."/>
            <person name="Oliver B.G."/>
            <person name="Graeser Y."/>
            <person name="Goldberg J.M."/>
            <person name="Li W."/>
            <person name="Martinez-Rossi N.M."/>
            <person name="Monod M."/>
            <person name="Shelest E."/>
            <person name="Barton R.C."/>
            <person name="Birch E."/>
            <person name="Brakhage A.A."/>
            <person name="Chen Z."/>
            <person name="Gurr S.J."/>
            <person name="Heiman D."/>
            <person name="Heitman J."/>
            <person name="Kosti I."/>
            <person name="Rossi A."/>
            <person name="Saif S."/>
            <person name="Samalova M."/>
            <person name="Saunders C.W."/>
            <person name="Shea T."/>
            <person name="Summerbell R.C."/>
            <person name="Xu J."/>
            <person name="Young S."/>
            <person name="Zeng Q."/>
            <person name="Birren B.W."/>
            <person name="Cuomo C.A."/>
            <person name="White T.C."/>
        </authorList>
    </citation>
    <scope>NUCLEOTIDE SEQUENCE [LARGE SCALE GENOMIC DNA]</scope>
    <source>
        <strain evidence="3">CBS 112818</strain>
    </source>
</reference>
<proteinExistence type="predicted"/>
<dbReference type="AlphaFoldDB" id="F2RTR1"/>
<keyword evidence="1" id="KW-0732">Signal</keyword>
<evidence type="ECO:0000313" key="2">
    <source>
        <dbReference type="EMBL" id="EGD94710.1"/>
    </source>
</evidence>
<organism evidence="2 3">
    <name type="scientific">Trichophyton tonsurans (strain CBS 112818)</name>
    <name type="common">Scalp ringworm fungus</name>
    <dbReference type="NCBI Taxonomy" id="647933"/>
    <lineage>
        <taxon>Eukaryota</taxon>
        <taxon>Fungi</taxon>
        <taxon>Dikarya</taxon>
        <taxon>Ascomycota</taxon>
        <taxon>Pezizomycotina</taxon>
        <taxon>Eurotiomycetes</taxon>
        <taxon>Eurotiomycetidae</taxon>
        <taxon>Onygenales</taxon>
        <taxon>Arthrodermataceae</taxon>
        <taxon>Trichophyton</taxon>
    </lineage>
</organism>
<name>F2RTR1_TRIT1</name>
<gene>
    <name evidence="2" type="ORF">TESG_02220</name>
</gene>